<evidence type="ECO:0000256" key="4">
    <source>
        <dbReference type="ARBA" id="ARBA00023012"/>
    </source>
</evidence>
<keyword evidence="5" id="KW-0805">Transcription regulation</keyword>
<dbReference type="PROSITE" id="PS50110">
    <property type="entry name" value="RESPONSE_REGULATORY"/>
    <property type="match status" value="1"/>
</dbReference>
<keyword evidence="6 9" id="KW-0238">DNA-binding</keyword>
<organism evidence="12 13">
    <name type="scientific">Pararhodospirillum photometricum DSM 122</name>
    <dbReference type="NCBI Taxonomy" id="1150469"/>
    <lineage>
        <taxon>Bacteria</taxon>
        <taxon>Pseudomonadati</taxon>
        <taxon>Pseudomonadota</taxon>
        <taxon>Alphaproteobacteria</taxon>
        <taxon>Rhodospirillales</taxon>
        <taxon>Rhodospirillaceae</taxon>
        <taxon>Pararhodospirillum</taxon>
    </lineage>
</organism>
<gene>
    <name evidence="12" type="ORF">RSPPHO_01558</name>
</gene>
<dbReference type="InterPro" id="IPR001789">
    <property type="entry name" value="Sig_transdc_resp-reg_receiver"/>
</dbReference>
<evidence type="ECO:0000256" key="2">
    <source>
        <dbReference type="ARBA" id="ARBA00022490"/>
    </source>
</evidence>
<dbReference type="EMBL" id="HE663493">
    <property type="protein sequence ID" value="CCG08184.1"/>
    <property type="molecule type" value="Genomic_DNA"/>
</dbReference>
<dbReference type="Gene3D" id="3.40.50.2300">
    <property type="match status" value="1"/>
</dbReference>
<evidence type="ECO:0000256" key="1">
    <source>
        <dbReference type="ARBA" id="ARBA00004496"/>
    </source>
</evidence>
<evidence type="ECO:0000256" key="6">
    <source>
        <dbReference type="ARBA" id="ARBA00023125"/>
    </source>
</evidence>
<evidence type="ECO:0000259" key="11">
    <source>
        <dbReference type="PROSITE" id="PS51755"/>
    </source>
</evidence>
<dbReference type="SMART" id="SM00862">
    <property type="entry name" value="Trans_reg_C"/>
    <property type="match status" value="1"/>
</dbReference>
<dbReference type="SMART" id="SM00448">
    <property type="entry name" value="REC"/>
    <property type="match status" value="1"/>
</dbReference>
<comment type="subcellular location">
    <subcellularLocation>
        <location evidence="1">Cytoplasm</location>
    </subcellularLocation>
</comment>
<keyword evidence="2" id="KW-0963">Cytoplasm</keyword>
<dbReference type="GO" id="GO:0032993">
    <property type="term" value="C:protein-DNA complex"/>
    <property type="evidence" value="ECO:0007669"/>
    <property type="project" value="TreeGrafter"/>
</dbReference>
<dbReference type="InterPro" id="IPR058124">
    <property type="entry name" value="CpxR-like_REC"/>
</dbReference>
<dbReference type="STRING" id="1150469.RSPPHO_01558"/>
<dbReference type="PROSITE" id="PS51755">
    <property type="entry name" value="OMPR_PHOB"/>
    <property type="match status" value="1"/>
</dbReference>
<evidence type="ECO:0000256" key="3">
    <source>
        <dbReference type="ARBA" id="ARBA00022553"/>
    </source>
</evidence>
<dbReference type="FunFam" id="3.40.50.2300:FF:000001">
    <property type="entry name" value="DNA-binding response regulator PhoB"/>
    <property type="match status" value="1"/>
</dbReference>
<dbReference type="Gene3D" id="1.10.10.10">
    <property type="entry name" value="Winged helix-like DNA-binding domain superfamily/Winged helix DNA-binding domain"/>
    <property type="match status" value="1"/>
</dbReference>
<dbReference type="PANTHER" id="PTHR48111:SF39">
    <property type="entry name" value="TRANSCRIPTIONAL REGULATORY PROTEIN CPXR"/>
    <property type="match status" value="1"/>
</dbReference>
<dbReference type="CDD" id="cd00383">
    <property type="entry name" value="trans_reg_C"/>
    <property type="match status" value="1"/>
</dbReference>
<dbReference type="InterPro" id="IPR016032">
    <property type="entry name" value="Sig_transdc_resp-reg_C-effctor"/>
</dbReference>
<dbReference type="InterPro" id="IPR011006">
    <property type="entry name" value="CheY-like_superfamily"/>
</dbReference>
<evidence type="ECO:0000256" key="5">
    <source>
        <dbReference type="ARBA" id="ARBA00023015"/>
    </source>
</evidence>
<dbReference type="AlphaFoldDB" id="H6SJL9"/>
<accession>H6SJL9</accession>
<feature type="DNA-binding region" description="OmpR/PhoB-type" evidence="9">
    <location>
        <begin position="209"/>
        <end position="308"/>
    </location>
</feature>
<feature type="domain" description="Response regulatory" evidence="10">
    <location>
        <begin position="85"/>
        <end position="198"/>
    </location>
</feature>
<proteinExistence type="predicted"/>
<dbReference type="InterPro" id="IPR036388">
    <property type="entry name" value="WH-like_DNA-bd_sf"/>
</dbReference>
<keyword evidence="4" id="KW-0902">Two-component regulatory system</keyword>
<evidence type="ECO:0000256" key="9">
    <source>
        <dbReference type="PROSITE-ProRule" id="PRU01091"/>
    </source>
</evidence>
<protein>
    <submittedName>
        <fullName evidence="12">Response regulator consisting of a CheY-like receiver domain and a winged-helix DNA-binding domain</fullName>
    </submittedName>
</protein>
<evidence type="ECO:0000259" key="10">
    <source>
        <dbReference type="PROSITE" id="PS50110"/>
    </source>
</evidence>
<dbReference type="SUPFAM" id="SSF46894">
    <property type="entry name" value="C-terminal effector domain of the bipartite response regulators"/>
    <property type="match status" value="1"/>
</dbReference>
<evidence type="ECO:0000256" key="7">
    <source>
        <dbReference type="ARBA" id="ARBA00023163"/>
    </source>
</evidence>
<dbReference type="PATRIC" id="fig|1150469.3.peg.1756"/>
<evidence type="ECO:0000313" key="13">
    <source>
        <dbReference type="Proteomes" id="UP000033220"/>
    </source>
</evidence>
<dbReference type="GO" id="GO:0000156">
    <property type="term" value="F:phosphorelay response regulator activity"/>
    <property type="evidence" value="ECO:0007669"/>
    <property type="project" value="TreeGrafter"/>
</dbReference>
<name>H6SJL9_PARPM</name>
<dbReference type="eggNOG" id="COG0745">
    <property type="taxonomic scope" value="Bacteria"/>
</dbReference>
<sequence length="315" mass="34372">MHALTSPRANSPTRRDAAGMISVSSQPMPAMSLNGRVPTVKRGQGGVKLCKDCPPLVPNRRQALTDGQISIDRAERTLTLPPMQHVLLVDDDTELTAMLAEYLAQENFTVRAVASGEEGVAEALSGLYAIVVLDVMLPRLSGIETLRRIRKESRIPVLMLTARGDPIDRIVGLDLGADDYVPKPCTPGELVARLRAILRRSGAAETPAGVVVQAGSLVLWPASRRAEWQGQPLDLTGTEFSLLEVLTRQAGRLVSKQDLSKRALGRPLTPYDRRIDVHISAIRQKLGQREDGRSWIQTVRGAGYQLVCDTARPLK</sequence>
<reference evidence="12 13" key="1">
    <citation type="submission" date="2012-02" db="EMBL/GenBank/DDBJ databases">
        <title>Shotgun genome sequence of Phaeospirillum photometricum DSM 122.</title>
        <authorList>
            <person name="Duquesne K."/>
            <person name="Sturgis J."/>
        </authorList>
    </citation>
    <scope>NUCLEOTIDE SEQUENCE [LARGE SCALE GENOMIC DNA]</scope>
    <source>
        <strain evidence="13">DSM122</strain>
    </source>
</reference>
<dbReference type="GO" id="GO:0000976">
    <property type="term" value="F:transcription cis-regulatory region binding"/>
    <property type="evidence" value="ECO:0007669"/>
    <property type="project" value="TreeGrafter"/>
</dbReference>
<dbReference type="KEGG" id="rpm:RSPPHO_01558"/>
<dbReference type="InterPro" id="IPR001867">
    <property type="entry name" value="OmpR/PhoB-type_DNA-bd"/>
</dbReference>
<dbReference type="GO" id="GO:0005829">
    <property type="term" value="C:cytosol"/>
    <property type="evidence" value="ECO:0007669"/>
    <property type="project" value="TreeGrafter"/>
</dbReference>
<dbReference type="InterPro" id="IPR039420">
    <property type="entry name" value="WalR-like"/>
</dbReference>
<dbReference type="Pfam" id="PF00486">
    <property type="entry name" value="Trans_reg_C"/>
    <property type="match status" value="1"/>
</dbReference>
<dbReference type="Pfam" id="PF00072">
    <property type="entry name" value="Response_reg"/>
    <property type="match status" value="1"/>
</dbReference>
<dbReference type="HOGENOM" id="CLU_000445_30_4_5"/>
<evidence type="ECO:0000313" key="12">
    <source>
        <dbReference type="EMBL" id="CCG08184.1"/>
    </source>
</evidence>
<feature type="domain" description="OmpR/PhoB-type" evidence="11">
    <location>
        <begin position="209"/>
        <end position="308"/>
    </location>
</feature>
<dbReference type="SUPFAM" id="SSF52172">
    <property type="entry name" value="CheY-like"/>
    <property type="match status" value="1"/>
</dbReference>
<feature type="modified residue" description="4-aspartylphosphate" evidence="8">
    <location>
        <position position="134"/>
    </location>
</feature>
<evidence type="ECO:0000256" key="8">
    <source>
        <dbReference type="PROSITE-ProRule" id="PRU00169"/>
    </source>
</evidence>
<dbReference type="Gene3D" id="6.10.250.690">
    <property type="match status" value="1"/>
</dbReference>
<keyword evidence="13" id="KW-1185">Reference proteome</keyword>
<dbReference type="Proteomes" id="UP000033220">
    <property type="component" value="Chromosome DSM 122"/>
</dbReference>
<dbReference type="CDD" id="cd17623">
    <property type="entry name" value="REC_OmpR_CpxR"/>
    <property type="match status" value="1"/>
</dbReference>
<dbReference type="PANTHER" id="PTHR48111">
    <property type="entry name" value="REGULATOR OF RPOS"/>
    <property type="match status" value="1"/>
</dbReference>
<dbReference type="GO" id="GO:0006355">
    <property type="term" value="P:regulation of DNA-templated transcription"/>
    <property type="evidence" value="ECO:0007669"/>
    <property type="project" value="InterPro"/>
</dbReference>
<keyword evidence="3 8" id="KW-0597">Phosphoprotein</keyword>
<keyword evidence="7" id="KW-0804">Transcription</keyword>